<sequence length="665" mass="70833">MCAARPPLLHQELVALAAPTQVWSAHDGTVGSSEAHGVYHGDWRYVRAMGLLVDGVPVEPIASAEEQGRTIFHAVACAAGSNLPIPRVSVERMREVRPGALVERVTLVNGRDEAVDAVVELVCEIELAPIESVRAGQPAPEAIELVPLVDGEHVVMRDGTRTVRISGRGGALRIDGSRVVLAQEAHVLPDDWSGMTLELEIDDPTLAVHGARCDAALDQLEPTGRPALDRWAERAMADLESLLLDAGHGAFPAAGAPWHMTMVARDALIACRLLLPLGGALAEGTLRTLAARQGVQVDAATGEQPGRILHEMRQSDPVRPGVEPPPVYTGSLDATPLWIVLLHDAWQAGLPLETVRELRTALHAALHWMESHCGDGFFTAADEAGYGHSGKGWEGGAERRIAPAADGAAPLATAQAQGLACRAAVGGAALLDALGDDGEPWRAWAERLRARFRDAFWVRHEDARFPAMALDADGQPIEVLVSDIGQLIGTTLLSRVEEAEVARLLLDDRLSSGFGLRTMATDAEHYWPLAPYSGAIWPHDTAIAVEGLLRSGFVGEAGQLAAQLERAADAFDGRMPEVYAGYGVDDAPDPIPYPGACSPQAWSAAAVVPVHRALLAVPSRRHTDRGHRHLIALEPDASADPEPLQINAGTAQAPRPRLRLVPPTA</sequence>
<dbReference type="Gene3D" id="1.50.10.10">
    <property type="match status" value="1"/>
</dbReference>
<organism evidence="4 5">
    <name type="scientific">Agrococcus carbonis</name>
    <dbReference type="NCBI Taxonomy" id="684552"/>
    <lineage>
        <taxon>Bacteria</taxon>
        <taxon>Bacillati</taxon>
        <taxon>Actinomycetota</taxon>
        <taxon>Actinomycetes</taxon>
        <taxon>Micrococcales</taxon>
        <taxon>Microbacteriaceae</taxon>
        <taxon>Agrococcus</taxon>
    </lineage>
</organism>
<proteinExistence type="predicted"/>
<evidence type="ECO:0000256" key="1">
    <source>
        <dbReference type="SAM" id="MobiDB-lite"/>
    </source>
</evidence>
<feature type="domain" description="Mannosylglycerate hydrolase MGH1-like glycoside hydrolase" evidence="3">
    <location>
        <begin position="410"/>
        <end position="567"/>
    </location>
</feature>
<dbReference type="InterPro" id="IPR008928">
    <property type="entry name" value="6-hairpin_glycosidase_sf"/>
</dbReference>
<dbReference type="RefSeq" id="WP_092666391.1">
    <property type="nucleotide sequence ID" value="NZ_LT629734.1"/>
</dbReference>
<keyword evidence="5" id="KW-1185">Reference proteome</keyword>
<feature type="region of interest" description="Disordered" evidence="1">
    <location>
        <begin position="635"/>
        <end position="665"/>
    </location>
</feature>
<dbReference type="SUPFAM" id="SSF48208">
    <property type="entry name" value="Six-hairpin glycosidases"/>
    <property type="match status" value="1"/>
</dbReference>
<evidence type="ECO:0000259" key="3">
    <source>
        <dbReference type="Pfam" id="PF22422"/>
    </source>
</evidence>
<name>A0A1H1P6W6_9MICO</name>
<dbReference type="STRING" id="684552.SAMN04489719_1455"/>
<dbReference type="EMBL" id="LT629734">
    <property type="protein sequence ID" value="SDS06389.1"/>
    <property type="molecule type" value="Genomic_DNA"/>
</dbReference>
<dbReference type="OrthoDB" id="9759959at2"/>
<evidence type="ECO:0000313" key="4">
    <source>
        <dbReference type="EMBL" id="SDS06389.1"/>
    </source>
</evidence>
<dbReference type="Proteomes" id="UP000199649">
    <property type="component" value="Chromosome I"/>
</dbReference>
<dbReference type="GO" id="GO:0005975">
    <property type="term" value="P:carbohydrate metabolic process"/>
    <property type="evidence" value="ECO:0007669"/>
    <property type="project" value="InterPro"/>
</dbReference>
<dbReference type="Pfam" id="PF22422">
    <property type="entry name" value="MGH1-like_GH"/>
    <property type="match status" value="1"/>
</dbReference>
<evidence type="ECO:0000313" key="5">
    <source>
        <dbReference type="Proteomes" id="UP000199649"/>
    </source>
</evidence>
<evidence type="ECO:0000259" key="2">
    <source>
        <dbReference type="Pfam" id="PF14742"/>
    </source>
</evidence>
<dbReference type="InterPro" id="IPR054491">
    <property type="entry name" value="MGH1-like_GH"/>
</dbReference>
<feature type="domain" description="Putative glycogen debranching enzyme N-terminal" evidence="2">
    <location>
        <begin position="18"/>
        <end position="160"/>
    </location>
</feature>
<accession>A0A1H1P6W6</accession>
<gene>
    <name evidence="4" type="ORF">SAMN04489719_1455</name>
</gene>
<dbReference type="Pfam" id="PF14742">
    <property type="entry name" value="GDE_N_bis"/>
    <property type="match status" value="1"/>
</dbReference>
<dbReference type="InterPro" id="IPR032856">
    <property type="entry name" value="GDE_N_bis"/>
</dbReference>
<protein>
    <submittedName>
        <fullName evidence="4">N-terminal domain of (Some) glycogen debranching enzymes</fullName>
    </submittedName>
</protein>
<dbReference type="AlphaFoldDB" id="A0A1H1P6W6"/>
<dbReference type="InterPro" id="IPR012341">
    <property type="entry name" value="6hp_glycosidase-like_sf"/>
</dbReference>
<reference evidence="5" key="1">
    <citation type="submission" date="2016-10" db="EMBL/GenBank/DDBJ databases">
        <authorList>
            <person name="Varghese N."/>
            <person name="Submissions S."/>
        </authorList>
    </citation>
    <scope>NUCLEOTIDE SEQUENCE [LARGE SCALE GENOMIC DNA]</scope>
    <source>
        <strain evidence="5">DSM 22965</strain>
    </source>
</reference>